<dbReference type="GO" id="GO:0005524">
    <property type="term" value="F:ATP binding"/>
    <property type="evidence" value="ECO:0007669"/>
    <property type="project" value="UniProtKB-KW"/>
</dbReference>
<dbReference type="PANTHER" id="PTHR33540:SF2">
    <property type="entry name" value="TRNA THREONYLCARBAMOYLADENOSINE BIOSYNTHESIS PROTEIN TSAE"/>
    <property type="match status" value="1"/>
</dbReference>
<dbReference type="InterPro" id="IPR003442">
    <property type="entry name" value="T6A_TsaE"/>
</dbReference>
<keyword evidence="5" id="KW-0819">tRNA processing</keyword>
<keyword evidence="9" id="KW-0460">Magnesium</keyword>
<dbReference type="NCBIfam" id="TIGR00150">
    <property type="entry name" value="T6A_YjeE"/>
    <property type="match status" value="1"/>
</dbReference>
<dbReference type="EMBL" id="MDTQ01000001">
    <property type="protein sequence ID" value="ODC02420.1"/>
    <property type="molecule type" value="Genomic_DNA"/>
</dbReference>
<evidence type="ECO:0000256" key="5">
    <source>
        <dbReference type="ARBA" id="ARBA00022694"/>
    </source>
</evidence>
<organism evidence="11 12">
    <name type="scientific">Terasakiispira papahanaumokuakeensis</name>
    <dbReference type="NCBI Taxonomy" id="197479"/>
    <lineage>
        <taxon>Bacteria</taxon>
        <taxon>Pseudomonadati</taxon>
        <taxon>Pseudomonadota</taxon>
        <taxon>Gammaproteobacteria</taxon>
        <taxon>Oceanospirillales</taxon>
        <taxon>Terasakiispira</taxon>
    </lineage>
</organism>
<evidence type="ECO:0000313" key="11">
    <source>
        <dbReference type="EMBL" id="ODC02420.1"/>
    </source>
</evidence>
<keyword evidence="12" id="KW-1185">Reference proteome</keyword>
<dbReference type="RefSeq" id="WP_068996805.1">
    <property type="nucleotide sequence ID" value="NZ_MDTQ01000001.1"/>
</dbReference>
<dbReference type="Proteomes" id="UP000094291">
    <property type="component" value="Unassembled WGS sequence"/>
</dbReference>
<dbReference type="STRING" id="197479.BFW38_01550"/>
<evidence type="ECO:0000256" key="8">
    <source>
        <dbReference type="ARBA" id="ARBA00022840"/>
    </source>
</evidence>
<evidence type="ECO:0000256" key="1">
    <source>
        <dbReference type="ARBA" id="ARBA00004496"/>
    </source>
</evidence>
<dbReference type="SUPFAM" id="SSF52540">
    <property type="entry name" value="P-loop containing nucleoside triphosphate hydrolases"/>
    <property type="match status" value="1"/>
</dbReference>
<evidence type="ECO:0000256" key="6">
    <source>
        <dbReference type="ARBA" id="ARBA00022723"/>
    </source>
</evidence>
<dbReference type="GO" id="GO:0016740">
    <property type="term" value="F:transferase activity"/>
    <property type="evidence" value="ECO:0007669"/>
    <property type="project" value="UniProtKB-KW"/>
</dbReference>
<dbReference type="OrthoDB" id="9800307at2"/>
<evidence type="ECO:0000256" key="2">
    <source>
        <dbReference type="ARBA" id="ARBA00007599"/>
    </source>
</evidence>
<dbReference type="GO" id="GO:0005737">
    <property type="term" value="C:cytoplasm"/>
    <property type="evidence" value="ECO:0007669"/>
    <property type="project" value="UniProtKB-SubCell"/>
</dbReference>
<keyword evidence="11" id="KW-0808">Transferase</keyword>
<comment type="subcellular location">
    <subcellularLocation>
        <location evidence="1">Cytoplasm</location>
    </subcellularLocation>
</comment>
<comment type="similarity">
    <text evidence="2">Belongs to the TsaE family.</text>
</comment>
<keyword evidence="6" id="KW-0479">Metal-binding</keyword>
<keyword evidence="8" id="KW-0067">ATP-binding</keyword>
<evidence type="ECO:0000256" key="4">
    <source>
        <dbReference type="ARBA" id="ARBA00022490"/>
    </source>
</evidence>
<evidence type="ECO:0000313" key="12">
    <source>
        <dbReference type="Proteomes" id="UP000094291"/>
    </source>
</evidence>
<dbReference type="GO" id="GO:0046872">
    <property type="term" value="F:metal ion binding"/>
    <property type="evidence" value="ECO:0007669"/>
    <property type="project" value="UniProtKB-KW"/>
</dbReference>
<keyword evidence="4" id="KW-0963">Cytoplasm</keyword>
<comment type="caution">
    <text evidence="11">The sequence shown here is derived from an EMBL/GenBank/DDBJ whole genome shotgun (WGS) entry which is preliminary data.</text>
</comment>
<keyword evidence="7" id="KW-0547">Nucleotide-binding</keyword>
<dbReference type="InterPro" id="IPR027417">
    <property type="entry name" value="P-loop_NTPase"/>
</dbReference>
<reference evidence="11 12" key="1">
    <citation type="submission" date="2016-08" db="EMBL/GenBank/DDBJ databases">
        <authorList>
            <person name="Seilhamer J.J."/>
        </authorList>
    </citation>
    <scope>NUCLEOTIDE SEQUENCE [LARGE SCALE GENOMIC DNA]</scope>
    <source>
        <strain evidence="11 12">PH27A</strain>
    </source>
</reference>
<evidence type="ECO:0000256" key="9">
    <source>
        <dbReference type="ARBA" id="ARBA00022842"/>
    </source>
</evidence>
<evidence type="ECO:0000256" key="7">
    <source>
        <dbReference type="ARBA" id="ARBA00022741"/>
    </source>
</evidence>
<sequence>MTLLTPSLSCSLPDEAAQVMLGRELATCFNRGVLFLKGDLGMGKTTLCRGILQALGHAGAVKSPTYTLVEPYQLPGHEVYHFDLYRLAEPEELEFLGVRDYFDAQALCLIEWPEQGQGVLPAADIELTLTLAPDTGRLAQLVAHTVPGQQALTALSQSAWWQQYQTVTEVVFT</sequence>
<dbReference type="Gene3D" id="3.40.50.300">
    <property type="entry name" value="P-loop containing nucleotide triphosphate hydrolases"/>
    <property type="match status" value="1"/>
</dbReference>
<accession>A0A1E2V5Y3</accession>
<dbReference type="GO" id="GO:0002949">
    <property type="term" value="P:tRNA threonylcarbamoyladenosine modification"/>
    <property type="evidence" value="ECO:0007669"/>
    <property type="project" value="InterPro"/>
</dbReference>
<dbReference type="AlphaFoldDB" id="A0A1E2V5Y3"/>
<dbReference type="Pfam" id="PF02367">
    <property type="entry name" value="TsaE"/>
    <property type="match status" value="1"/>
</dbReference>
<proteinExistence type="inferred from homology"/>
<protein>
    <recommendedName>
        <fullName evidence="3">tRNA threonylcarbamoyladenosine biosynthesis protein TsaE</fullName>
    </recommendedName>
    <alternativeName>
        <fullName evidence="10">t(6)A37 threonylcarbamoyladenosine biosynthesis protein TsaE</fullName>
    </alternativeName>
</protein>
<evidence type="ECO:0000256" key="3">
    <source>
        <dbReference type="ARBA" id="ARBA00019010"/>
    </source>
</evidence>
<name>A0A1E2V5Y3_9GAMM</name>
<dbReference type="PANTHER" id="PTHR33540">
    <property type="entry name" value="TRNA THREONYLCARBAMOYLADENOSINE BIOSYNTHESIS PROTEIN TSAE"/>
    <property type="match status" value="1"/>
</dbReference>
<gene>
    <name evidence="11" type="ORF">BFW38_01550</name>
</gene>
<evidence type="ECO:0000256" key="10">
    <source>
        <dbReference type="ARBA" id="ARBA00032441"/>
    </source>
</evidence>